<evidence type="ECO:0000313" key="2">
    <source>
        <dbReference type="EMBL" id="EER18954.1"/>
    </source>
</evidence>
<feature type="compositionally biased region" description="Low complexity" evidence="1">
    <location>
        <begin position="130"/>
        <end position="139"/>
    </location>
</feature>
<feature type="compositionally biased region" description="Basic residues" evidence="1">
    <location>
        <begin position="1"/>
        <end position="12"/>
    </location>
</feature>
<accession>C5K989</accession>
<feature type="compositionally biased region" description="Polar residues" evidence="1">
    <location>
        <begin position="372"/>
        <end position="388"/>
    </location>
</feature>
<feature type="compositionally biased region" description="Polar residues" evidence="1">
    <location>
        <begin position="17"/>
        <end position="28"/>
    </location>
</feature>
<organism evidence="3">
    <name type="scientific">Perkinsus marinus (strain ATCC 50983 / TXsc)</name>
    <dbReference type="NCBI Taxonomy" id="423536"/>
    <lineage>
        <taxon>Eukaryota</taxon>
        <taxon>Sar</taxon>
        <taxon>Alveolata</taxon>
        <taxon>Perkinsozoa</taxon>
        <taxon>Perkinsea</taxon>
        <taxon>Perkinsida</taxon>
        <taxon>Perkinsidae</taxon>
        <taxon>Perkinsus</taxon>
    </lineage>
</organism>
<feature type="compositionally biased region" description="Polar residues" evidence="1">
    <location>
        <begin position="409"/>
        <end position="423"/>
    </location>
</feature>
<reference evidence="2 3" key="1">
    <citation type="submission" date="2008-07" db="EMBL/GenBank/DDBJ databases">
        <authorList>
            <person name="El-Sayed N."/>
            <person name="Caler E."/>
            <person name="Inman J."/>
            <person name="Amedeo P."/>
            <person name="Hass B."/>
            <person name="Wortman J."/>
        </authorList>
    </citation>
    <scope>NUCLEOTIDE SEQUENCE [LARGE SCALE GENOMIC DNA]</scope>
    <source>
        <strain evidence="3">ATCC 50983 / TXsc</strain>
    </source>
</reference>
<name>C5K989_PERM5</name>
<evidence type="ECO:0000256" key="1">
    <source>
        <dbReference type="SAM" id="MobiDB-lite"/>
    </source>
</evidence>
<protein>
    <submittedName>
        <fullName evidence="2">Uncharacterized protein</fullName>
    </submittedName>
</protein>
<sequence length="439" mass="46992">MVHRKATPKARRERVSMDTTTPPQQQHEVANADEETSAVKTKTKKGSRRGSRDSSTIDSPRRKETKHSAGGKAKRSKTESQGAFPEHRRVIPLTEELREAILAAHSSGVVLKKLKPEFHPDLKVEKRVPAEATTTTTTPSPQPAPAESKALRELVTLQGMYIKLKDLALHQHTDITRLQAENQAVNAALQRTLAKCNLYKQQLDYQMQRQQQQRASNQFQSVDHSRGSANTIALLQQLAASGAMDTSGTQQPSASASPIHLGAFSATVPSASSVPSLFPVLRQDSFGEATPQLPQTAQMSPTIGNANLSHLLRQNMPFNEPNRPSPPPFTLPTLPSARFDASGQLQTSPQAGSGEPNKIFNTAAGSGEHHQSYTSSPSLNGSAMSTPDSGLPPSDQGGPGAPEDRPAEASTTVAAPPIDQSTVADAETKPGCGEETEVV</sequence>
<feature type="region of interest" description="Disordered" evidence="1">
    <location>
        <begin position="1"/>
        <end position="90"/>
    </location>
</feature>
<dbReference type="GeneID" id="9049442"/>
<dbReference type="InParanoid" id="C5K989"/>
<gene>
    <name evidence="2" type="ORF">Pmar_PMAR015791</name>
</gene>
<dbReference type="RefSeq" id="XP_002787158.1">
    <property type="nucleotide sequence ID" value="XM_002787112.1"/>
</dbReference>
<dbReference type="EMBL" id="GG671422">
    <property type="protein sequence ID" value="EER18954.1"/>
    <property type="molecule type" value="Genomic_DNA"/>
</dbReference>
<feature type="region of interest" description="Disordered" evidence="1">
    <location>
        <begin position="127"/>
        <end position="147"/>
    </location>
</feature>
<feature type="region of interest" description="Disordered" evidence="1">
    <location>
        <begin position="315"/>
        <end position="439"/>
    </location>
</feature>
<dbReference type="OrthoDB" id="461789at2759"/>
<keyword evidence="3" id="KW-1185">Reference proteome</keyword>
<proteinExistence type="predicted"/>
<evidence type="ECO:0000313" key="3">
    <source>
        <dbReference type="Proteomes" id="UP000007800"/>
    </source>
</evidence>
<dbReference type="AlphaFoldDB" id="C5K989"/>
<dbReference type="Proteomes" id="UP000007800">
    <property type="component" value="Unassembled WGS sequence"/>
</dbReference>